<protein>
    <submittedName>
        <fullName evidence="1">Uncharacterized protein</fullName>
    </submittedName>
</protein>
<proteinExistence type="predicted"/>
<dbReference type="InterPro" id="IPR017016">
    <property type="entry name" value="UCP033595"/>
</dbReference>
<reference evidence="1 2" key="1">
    <citation type="submission" date="2016-11" db="EMBL/GenBank/DDBJ databases">
        <authorList>
            <person name="Jaros S."/>
            <person name="Januszkiewicz K."/>
            <person name="Wedrychowicz H."/>
        </authorList>
    </citation>
    <scope>NUCLEOTIDE SEQUENCE [LARGE SCALE GENOMIC DNA]</scope>
    <source>
        <strain evidence="1 2">DSM 21758</strain>
    </source>
</reference>
<organism evidence="1 2">
    <name type="scientific">Clostridium cavendishii DSM 21758</name>
    <dbReference type="NCBI Taxonomy" id="1121302"/>
    <lineage>
        <taxon>Bacteria</taxon>
        <taxon>Bacillati</taxon>
        <taxon>Bacillota</taxon>
        <taxon>Clostridia</taxon>
        <taxon>Eubacteriales</taxon>
        <taxon>Clostridiaceae</taxon>
        <taxon>Clostridium</taxon>
    </lineage>
</organism>
<dbReference type="OrthoDB" id="1954979at2"/>
<gene>
    <name evidence="1" type="ORF">SAMN02745163_04110</name>
</gene>
<dbReference type="PIRSF" id="PIRSF033595">
    <property type="entry name" value="UCP033595"/>
    <property type="match status" value="1"/>
</dbReference>
<sequence length="109" mass="12856">MMIVEDLCRNNTIGDVDYKYSYRITKNNYKDIQVYGIEVERLDYRGNLLVNIERDSVRLISPQIKKVQDLLKLLYDNLISPIHLVDIIGVYVDEYVKDFEINNLEAIIN</sequence>
<keyword evidence="2" id="KW-1185">Reference proteome</keyword>
<evidence type="ECO:0000313" key="1">
    <source>
        <dbReference type="EMBL" id="SHK60261.1"/>
    </source>
</evidence>
<dbReference type="AlphaFoldDB" id="A0A1M6TTK0"/>
<dbReference type="EMBL" id="FQZB01000021">
    <property type="protein sequence ID" value="SHK60261.1"/>
    <property type="molecule type" value="Genomic_DNA"/>
</dbReference>
<dbReference type="STRING" id="1121302.SAMN02745163_04110"/>
<dbReference type="RefSeq" id="WP_072992725.1">
    <property type="nucleotide sequence ID" value="NZ_FQZB01000021.1"/>
</dbReference>
<dbReference type="Pfam" id="PF20124">
    <property type="entry name" value="DUF6514"/>
    <property type="match status" value="1"/>
</dbReference>
<dbReference type="Proteomes" id="UP000184310">
    <property type="component" value="Unassembled WGS sequence"/>
</dbReference>
<accession>A0A1M6TTK0</accession>
<evidence type="ECO:0000313" key="2">
    <source>
        <dbReference type="Proteomes" id="UP000184310"/>
    </source>
</evidence>
<name>A0A1M6TTK0_9CLOT</name>